<comment type="catalytic activity">
    <reaction evidence="14">
        <text>geranylgeranyl diphosphate + L-cysteinyl-[protein] = S-geranylgeranyl-L-cysteinyl-[protein] + diphosphate</text>
        <dbReference type="Rhea" id="RHEA:21240"/>
        <dbReference type="Rhea" id="RHEA-COMP:10131"/>
        <dbReference type="Rhea" id="RHEA-COMP:11537"/>
        <dbReference type="ChEBI" id="CHEBI:29950"/>
        <dbReference type="ChEBI" id="CHEBI:33019"/>
        <dbReference type="ChEBI" id="CHEBI:57533"/>
        <dbReference type="ChEBI" id="CHEBI:86021"/>
        <dbReference type="EC" id="2.5.1.60"/>
    </reaction>
</comment>
<gene>
    <name evidence="17" type="ORF">TCAL_13493</name>
</gene>
<dbReference type="CDD" id="cd22934">
    <property type="entry name" value="HFD_TADA1"/>
    <property type="match status" value="1"/>
</dbReference>
<dbReference type="Proteomes" id="UP000318571">
    <property type="component" value="Chromosome 11"/>
</dbReference>
<dbReference type="STRING" id="6832.A0A553PK13"/>
<evidence type="ECO:0000259" key="16">
    <source>
        <dbReference type="Pfam" id="PF00432"/>
    </source>
</evidence>
<dbReference type="InterPro" id="IPR045089">
    <property type="entry name" value="PGGT1B-like"/>
</dbReference>
<protein>
    <recommendedName>
        <fullName evidence="4">protein geranylgeranyltransferase type II</fullName>
        <ecNumber evidence="4">2.5.1.60</ecNumber>
    </recommendedName>
    <alternativeName>
        <fullName evidence="10">Geranylgeranyl transferase type II subunit beta</fullName>
    </alternativeName>
    <alternativeName>
        <fullName evidence="12">Rab geranyl-geranyltransferase subunit beta</fullName>
    </alternativeName>
    <alternativeName>
        <fullName evidence="11">Rab geranylgeranyltransferase subunit beta</fullName>
    </alternativeName>
    <alternativeName>
        <fullName evidence="13">Type II protein geranyl-geranyltransferase subunit beta</fullName>
    </alternativeName>
</protein>
<dbReference type="PANTHER" id="PTHR11774:SF11">
    <property type="entry name" value="GERANYLGERANYL TRANSFERASE TYPE-2 SUBUNIT BETA"/>
    <property type="match status" value="1"/>
</dbReference>
<dbReference type="EMBL" id="VCGU01000003">
    <property type="protein sequence ID" value="TRY78017.1"/>
    <property type="molecule type" value="Genomic_DNA"/>
</dbReference>
<sequence length="732" mass="80807">MTATLELNSCRKKLEAALGQNVAASNGRELYFTQMKNWFRKRITKEAFDQEARQLLLAQHTHLHNEFLLAILNKCQTLASFAGTSAHNNSHGLIPQPQAHQLGSNSAVLVSAAAGSGVVSSRPRARSGSSAEPASGEALNSFAPAHSPRLRRGNIKAQSKTSHRVCFEQRFQAVNVNSVAPNLDELDLYEEERELGFCARQSPALPDRSLVHGRMLLTAWEEGLDSVEDDTVRLVEEAVGRLLRQLIWALVMQRNGYRLRDGCFPHTVGVGVPNSFLINSQNRMDSAQGGLSDVTDTIDPHLLGKSTEMDPLVPAGRPLVYHAERQALMDLACSYTGYAPISRLEPSLYRPRADRTPISVLELLAVITRNRSLIPTHSVYALNVERVIARMAQVTSTGVTGGARKPLALSSPGPTNLLLEQHAKFVVKYSENKDDYEFVMSEFLRINGVYWSLTALDLMYAKEELHKEEIMSFVLQCYDSESGGFSPAHRHDPHILYTLSAIQVAATFDAMDRLDQESVVRYIQKLQNKDGSFSGDIMGEVDNRFSFCAVSCLALLKRLDAIDVDNAVNYICSCLNFDGGFGSQAGSESHAGLIFCCIGVLSITQQLHRIDADIIGHWLCQRQLPCGGLNGRPEKLPDVCYSWWVLSSLAMIGRLHWIDSKDISQFILASQDEETGGISDRPGDLPDPFHTLFGLAGISLLGNTKLKTVNPVFCMAQEVLDRMGIKPQLLET</sequence>
<dbReference type="AlphaFoldDB" id="A0A553PK13"/>
<dbReference type="GO" id="GO:0046872">
    <property type="term" value="F:metal ion binding"/>
    <property type="evidence" value="ECO:0007669"/>
    <property type="project" value="UniProtKB-KW"/>
</dbReference>
<evidence type="ECO:0000256" key="3">
    <source>
        <dbReference type="ARBA" id="ARBA00011355"/>
    </source>
</evidence>
<feature type="region of interest" description="Disordered" evidence="15">
    <location>
        <begin position="119"/>
        <end position="156"/>
    </location>
</feature>
<dbReference type="GO" id="GO:0072657">
    <property type="term" value="P:protein localization to membrane"/>
    <property type="evidence" value="ECO:0007669"/>
    <property type="project" value="UniProtKB-ARBA"/>
</dbReference>
<evidence type="ECO:0000256" key="12">
    <source>
        <dbReference type="ARBA" id="ARBA00032712"/>
    </source>
</evidence>
<evidence type="ECO:0000256" key="10">
    <source>
        <dbReference type="ARBA" id="ARBA00030816"/>
    </source>
</evidence>
<evidence type="ECO:0000256" key="2">
    <source>
        <dbReference type="ARBA" id="ARBA00010497"/>
    </source>
</evidence>
<dbReference type="GO" id="GO:0070461">
    <property type="term" value="C:SAGA-type complex"/>
    <property type="evidence" value="ECO:0007669"/>
    <property type="project" value="InterPro"/>
</dbReference>
<dbReference type="GO" id="GO:0005968">
    <property type="term" value="C:Rab-protein geranylgeranyltransferase complex"/>
    <property type="evidence" value="ECO:0007669"/>
    <property type="project" value="TreeGrafter"/>
</dbReference>
<evidence type="ECO:0000256" key="7">
    <source>
        <dbReference type="ARBA" id="ARBA00022723"/>
    </source>
</evidence>
<dbReference type="InterPro" id="IPR026873">
    <property type="entry name" value="Ptb1"/>
</dbReference>
<evidence type="ECO:0000256" key="1">
    <source>
        <dbReference type="ARBA" id="ARBA00001947"/>
    </source>
</evidence>
<feature type="compositionally biased region" description="Low complexity" evidence="15">
    <location>
        <begin position="119"/>
        <end position="138"/>
    </location>
</feature>
<evidence type="ECO:0000256" key="9">
    <source>
        <dbReference type="ARBA" id="ARBA00022833"/>
    </source>
</evidence>
<dbReference type="Pfam" id="PF00432">
    <property type="entry name" value="Prenyltrans"/>
    <property type="match status" value="1"/>
</dbReference>
<evidence type="ECO:0000313" key="18">
    <source>
        <dbReference type="Proteomes" id="UP000318571"/>
    </source>
</evidence>
<dbReference type="Pfam" id="PF12767">
    <property type="entry name" value="SAGA-Tad1"/>
    <property type="match status" value="1"/>
</dbReference>
<keyword evidence="8" id="KW-0677">Repeat</keyword>
<dbReference type="PANTHER" id="PTHR11774">
    <property type="entry name" value="GERANYLGERANYL TRANSFERASE TYPE BETA SUBUNIT"/>
    <property type="match status" value="1"/>
</dbReference>
<evidence type="ECO:0000256" key="14">
    <source>
        <dbReference type="ARBA" id="ARBA00047658"/>
    </source>
</evidence>
<evidence type="ECO:0000256" key="8">
    <source>
        <dbReference type="ARBA" id="ARBA00022737"/>
    </source>
</evidence>
<evidence type="ECO:0000313" key="17">
    <source>
        <dbReference type="EMBL" id="TRY78017.1"/>
    </source>
</evidence>
<evidence type="ECO:0000256" key="5">
    <source>
        <dbReference type="ARBA" id="ARBA00022602"/>
    </source>
</evidence>
<evidence type="ECO:0000256" key="6">
    <source>
        <dbReference type="ARBA" id="ARBA00022679"/>
    </source>
</evidence>
<dbReference type="SUPFAM" id="SSF48239">
    <property type="entry name" value="Terpenoid cyclases/Protein prenyltransferases"/>
    <property type="match status" value="1"/>
</dbReference>
<keyword evidence="18" id="KW-1185">Reference proteome</keyword>
<comment type="subunit">
    <text evidence="3">Heterodimer of an alpha and a beta subunit.</text>
</comment>
<dbReference type="InterPro" id="IPR001330">
    <property type="entry name" value="Prenyltrans"/>
</dbReference>
<keyword evidence="7" id="KW-0479">Metal-binding</keyword>
<evidence type="ECO:0000256" key="13">
    <source>
        <dbReference type="ARBA" id="ARBA00032766"/>
    </source>
</evidence>
<comment type="caution">
    <text evidence="17">The sequence shown here is derived from an EMBL/GenBank/DDBJ whole genome shotgun (WGS) entry which is preliminary data.</text>
</comment>
<keyword evidence="6" id="KW-0808">Transferase</keyword>
<organism evidence="17 18">
    <name type="scientific">Tigriopus californicus</name>
    <name type="common">Marine copepod</name>
    <dbReference type="NCBI Taxonomy" id="6832"/>
    <lineage>
        <taxon>Eukaryota</taxon>
        <taxon>Metazoa</taxon>
        <taxon>Ecdysozoa</taxon>
        <taxon>Arthropoda</taxon>
        <taxon>Crustacea</taxon>
        <taxon>Multicrustacea</taxon>
        <taxon>Hexanauplia</taxon>
        <taxon>Copepoda</taxon>
        <taxon>Harpacticoida</taxon>
        <taxon>Harpacticidae</taxon>
        <taxon>Tigriopus</taxon>
    </lineage>
</organism>
<feature type="domain" description="Prenyltransferase alpha-alpha toroid" evidence="16">
    <location>
        <begin position="417"/>
        <end position="715"/>
    </location>
</feature>
<evidence type="ECO:0000256" key="4">
    <source>
        <dbReference type="ARBA" id="ARBA00012656"/>
    </source>
</evidence>
<evidence type="ECO:0000256" key="11">
    <source>
        <dbReference type="ARBA" id="ARBA00031218"/>
    </source>
</evidence>
<reference evidence="17 18" key="1">
    <citation type="journal article" date="2018" name="Nat. Ecol. Evol.">
        <title>Genomic signatures of mitonuclear coevolution across populations of Tigriopus californicus.</title>
        <authorList>
            <person name="Barreto F.S."/>
            <person name="Watson E.T."/>
            <person name="Lima T.G."/>
            <person name="Willett C.S."/>
            <person name="Edmands S."/>
            <person name="Li W."/>
            <person name="Burton R.S."/>
        </authorList>
    </citation>
    <scope>NUCLEOTIDE SEQUENCE [LARGE SCALE GENOMIC DNA]</scope>
    <source>
        <strain evidence="17 18">San Diego</strain>
    </source>
</reference>
<dbReference type="InterPro" id="IPR024738">
    <property type="entry name" value="Hfi1/Tada1"/>
</dbReference>
<dbReference type="FunFam" id="1.50.10.20:FF:000012">
    <property type="entry name" value="Geranylgeranyl transferase type-2 subunit beta"/>
    <property type="match status" value="1"/>
</dbReference>
<accession>A0A553PK13</accession>
<proteinExistence type="inferred from homology"/>
<comment type="similarity">
    <text evidence="2">Belongs to the protein prenyltransferase subunit beta family.</text>
</comment>
<keyword evidence="5" id="KW-0637">Prenyltransferase</keyword>
<dbReference type="GO" id="GO:0004663">
    <property type="term" value="F:Rab geranylgeranyltransferase activity"/>
    <property type="evidence" value="ECO:0007669"/>
    <property type="project" value="UniProtKB-EC"/>
</dbReference>
<name>A0A553PK13_TIGCA</name>
<dbReference type="CDD" id="cd02894">
    <property type="entry name" value="GGTase-II"/>
    <property type="match status" value="1"/>
</dbReference>
<comment type="cofactor">
    <cofactor evidence="1">
        <name>Zn(2+)</name>
        <dbReference type="ChEBI" id="CHEBI:29105"/>
    </cofactor>
</comment>
<keyword evidence="9" id="KW-0862">Zinc</keyword>
<evidence type="ECO:0000256" key="15">
    <source>
        <dbReference type="SAM" id="MobiDB-lite"/>
    </source>
</evidence>
<dbReference type="EC" id="2.5.1.60" evidence="4"/>
<dbReference type="InterPro" id="IPR008930">
    <property type="entry name" value="Terpenoid_cyclase/PrenylTrfase"/>
</dbReference>
<dbReference type="Gene3D" id="1.50.10.20">
    <property type="match status" value="1"/>
</dbReference>